<keyword evidence="4 11" id="KW-0808">Transferase</keyword>
<dbReference type="PROSITE" id="PS50818">
    <property type="entry name" value="INTEIN_C_TER"/>
    <property type="match status" value="1"/>
</dbReference>
<protein>
    <recommendedName>
        <fullName evidence="3 11">DNA polymerase</fullName>
        <ecNumber evidence="2 11">2.7.7.7</ecNumber>
    </recommendedName>
</protein>
<dbReference type="SMART" id="SM00305">
    <property type="entry name" value="HintC"/>
    <property type="match status" value="1"/>
</dbReference>
<evidence type="ECO:0000256" key="11">
    <source>
        <dbReference type="RuleBase" id="RU000442"/>
    </source>
</evidence>
<dbReference type="Pfam" id="PF00136">
    <property type="entry name" value="DNA_pol_B"/>
    <property type="match status" value="2"/>
</dbReference>
<evidence type="ECO:0000256" key="5">
    <source>
        <dbReference type="ARBA" id="ARBA00022695"/>
    </source>
</evidence>
<feature type="domain" description="DOD-type homing endonuclease" evidence="12">
    <location>
        <begin position="823"/>
        <end position="942"/>
    </location>
</feature>
<evidence type="ECO:0000256" key="1">
    <source>
        <dbReference type="ARBA" id="ARBA00005755"/>
    </source>
</evidence>
<comment type="similarity">
    <text evidence="1 11">Belongs to the DNA polymerase type-B family.</text>
</comment>
<keyword evidence="11" id="KW-0235">DNA replication</keyword>
<dbReference type="GO" id="GO:0003677">
    <property type="term" value="F:DNA binding"/>
    <property type="evidence" value="ECO:0007669"/>
    <property type="project" value="UniProtKB-KW"/>
</dbReference>
<dbReference type="InterPro" id="IPR004042">
    <property type="entry name" value="Intein_endonuc_central"/>
</dbReference>
<accession>A0AAF0IBG6</accession>
<dbReference type="SMART" id="SM00306">
    <property type="entry name" value="HintN"/>
    <property type="match status" value="1"/>
</dbReference>
<evidence type="ECO:0000313" key="14">
    <source>
        <dbReference type="Proteomes" id="UP000186851"/>
    </source>
</evidence>
<dbReference type="Gene3D" id="3.30.342.10">
    <property type="entry name" value="DNA Polymerase, chain B, domain 1"/>
    <property type="match status" value="1"/>
</dbReference>
<dbReference type="InterPro" id="IPR023211">
    <property type="entry name" value="DNA_pol_palm_dom_sf"/>
</dbReference>
<dbReference type="InterPro" id="IPR050240">
    <property type="entry name" value="DNA_pol_type-B"/>
</dbReference>
<keyword evidence="9 11" id="KW-0238">DNA-binding</keyword>
<dbReference type="InterPro" id="IPR012337">
    <property type="entry name" value="RNaseH-like_sf"/>
</dbReference>
<evidence type="ECO:0000256" key="4">
    <source>
        <dbReference type="ARBA" id="ARBA00022679"/>
    </source>
</evidence>
<dbReference type="InterPro" id="IPR030934">
    <property type="entry name" value="Intein_C"/>
</dbReference>
<dbReference type="AlphaFoldDB" id="A0AAF0IBG6"/>
<gene>
    <name evidence="13" type="ORF">OdinLCB4_005590</name>
</gene>
<dbReference type="GO" id="GO:0016539">
    <property type="term" value="P:intein-mediated protein splicing"/>
    <property type="evidence" value="ECO:0007669"/>
    <property type="project" value="InterPro"/>
</dbReference>
<keyword evidence="6" id="KW-0068">Autocatalytic cleavage</keyword>
<dbReference type="PANTHER" id="PTHR10322:SF20">
    <property type="entry name" value="DNA POLYMERASE 1"/>
    <property type="match status" value="1"/>
</dbReference>
<dbReference type="InterPro" id="IPR006172">
    <property type="entry name" value="DNA-dir_DNA_pol_B"/>
</dbReference>
<dbReference type="GO" id="GO:0003887">
    <property type="term" value="F:DNA-directed DNA polymerase activity"/>
    <property type="evidence" value="ECO:0007669"/>
    <property type="project" value="UniProtKB-KW"/>
</dbReference>
<dbReference type="InterPro" id="IPR006134">
    <property type="entry name" value="DNA-dir_DNA_pol_B_multi_dom"/>
</dbReference>
<evidence type="ECO:0000256" key="7">
    <source>
        <dbReference type="ARBA" id="ARBA00022932"/>
    </source>
</evidence>
<evidence type="ECO:0000256" key="10">
    <source>
        <dbReference type="ARBA" id="ARBA00049244"/>
    </source>
</evidence>
<dbReference type="PROSITE" id="PS00116">
    <property type="entry name" value="DNA_POLYMERASE_B"/>
    <property type="match status" value="1"/>
</dbReference>
<dbReference type="InterPro" id="IPR027434">
    <property type="entry name" value="Homing_endonucl"/>
</dbReference>
<organism evidence="13 14">
    <name type="scientific">Odinarchaeota yellowstonii (strain LCB_4)</name>
    <dbReference type="NCBI Taxonomy" id="1841599"/>
    <lineage>
        <taxon>Archaea</taxon>
        <taxon>Promethearchaeati</taxon>
        <taxon>Candidatus Odinarchaeota</taxon>
        <taxon>Candidatus Odinarchaeia</taxon>
        <taxon>Candidatus Odinarchaeales</taxon>
        <taxon>Candidatus Odinarchaeaceae</taxon>
        <taxon>Candidatus Odinarchaeum</taxon>
    </lineage>
</organism>
<dbReference type="EMBL" id="CP091871">
    <property type="protein sequence ID" value="WEU39942.1"/>
    <property type="molecule type" value="Genomic_DNA"/>
</dbReference>
<dbReference type="InterPro" id="IPR017964">
    <property type="entry name" value="DNA-dir_DNA_pol_B_CS"/>
</dbReference>
<dbReference type="SMART" id="SM00486">
    <property type="entry name" value="POLBc"/>
    <property type="match status" value="1"/>
</dbReference>
<dbReference type="Gene3D" id="3.10.28.10">
    <property type="entry name" value="Homing endonucleases"/>
    <property type="match status" value="1"/>
</dbReference>
<dbReference type="PROSITE" id="PS50819">
    <property type="entry name" value="INTEIN_ENDONUCLEASE"/>
    <property type="match status" value="1"/>
</dbReference>
<dbReference type="Pfam" id="PF03104">
    <property type="entry name" value="DNA_pol_B_exo1"/>
    <property type="match status" value="1"/>
</dbReference>
<dbReference type="PRINTS" id="PR00106">
    <property type="entry name" value="DNAPOLB"/>
</dbReference>
<sequence length="1279" mass="146832">MPFKLEDFVNASVTLDNQTKMDNTGLNKGTNKPVVNAAGETPQDLGRSVLLSVNYDGSKGVAYAKLYCLEDNKIYFWYDNTQHHPYCLTDLNEEELRAIEELMKHPGLLGFKKIRKHSLLYDKDIDMIQIEAKDPLSIGGKKNSIREIPGLRTWESNIRYHHSYIMDRRLTPGSIYYIKNGVLREESYEMNNEQLAEIKYLFKEDLKIYEDLIKRYLPRIMDAIPELYRVALDIEVSTPIEDFIPEPETSEYPIIAVSLVDSRNNSRVLLLSNGQSKGVRPEGFPQEVKLEYFENEIDLIRSVFSYISEAPILVTFNGDNFDLRYLYYRAKKLGVSEDQIPIILGDYAELKKGVHIDLYPFFNNVSIKGYAFGNRYIESTLNGIAKAILNEEKVQCDKFITDLSLMELAHYCWNDSRLTMELTKFNNELVMRLIILLMRISHLPIEDLTRTAVSAWIRNLMFYEHRYKNYLIPNQEDILKEKGEVHSQSIIKGKKFKGAIVIEPVKGVHFKVVVLDFASLYPSIIKKYNLSYETVQCPDPDCKNNTLPGTDYCVCRKRIGLFSSIVGFLRDLRVNWFKVKAKDKSIVQETRDYYRVIEQALKVFINACLPADEEIIIRREDGLLEKITIGELKNRDWRKLSILSAYNTWVELGSPFFTPILDFEKKNCARLISIITEDGREIICSPNHVIPKVSGDIIQEIPACALKPGLDVLLCAPAILQEKAVNRLFIPDLLQDRIKIIVKQPVFNHLTTFVNQTQKIAFSTDGGCHPIEESFKVTEWNLISEDEKKIVREQSDKLKFKIGWRSSKWYPAYLEVNEALIKLLGYYLNIGDVKGHHIIFETHRDIILNKIISCLNNLKPSFEYEIIRVENGIKVKFKILELLIKKLCIRKDEKTIPLYLLNERNAKLILESYIEASGQDHIKVYGRRLKNDIIYILDSLGVKFTCECVGESHYIIKTIGNVIQGLESNSKPGVYTLKRVASIKPIKGKHYVYDLTTANGWFVSTNNIIVHNSYGVIGSDVFPLYTPPVADSTTAIGRYAITKVIEKAKSLGVQVLYGDTDSVFLKNPSKEQVNAIIEWSSKELGIDLDVDKIYRYVALSDRKKNYLGVYENGEVDIKGLTGKKKHVPVFLQRAFNEMIKVLSNVHSEQEFNEAKNKIREIATSLYRKIERREIPLEELAFKVQMSKPIESYTKTTPQHIKAAKLLEDRGKEVKPGGIIAFVKTRDELGVKPLAIASINDIDTEKYKEAIESTFDQVLDSLNIDFKEVMGIRKLSDFFG</sequence>
<keyword evidence="8" id="KW-0651">Protein splicing</keyword>
<evidence type="ECO:0000313" key="13">
    <source>
        <dbReference type="EMBL" id="WEU39942.1"/>
    </source>
</evidence>
<dbReference type="EC" id="2.7.7.7" evidence="2 11"/>
<keyword evidence="7 11" id="KW-0239">DNA-directed DNA polymerase</keyword>
<dbReference type="Gene3D" id="3.90.1600.10">
    <property type="entry name" value="Palm domain of DNA polymerase"/>
    <property type="match status" value="2"/>
</dbReference>
<dbReference type="GO" id="GO:0006261">
    <property type="term" value="P:DNA-templated DNA replication"/>
    <property type="evidence" value="ECO:0007669"/>
    <property type="project" value="TreeGrafter"/>
</dbReference>
<evidence type="ECO:0000259" key="12">
    <source>
        <dbReference type="PROSITE" id="PS50819"/>
    </source>
</evidence>
<dbReference type="KEGG" id="oyw:OdinLCB4_005590"/>
<dbReference type="PROSITE" id="PS50817">
    <property type="entry name" value="INTEIN_N_TER"/>
    <property type="match status" value="1"/>
</dbReference>
<dbReference type="InterPro" id="IPR036397">
    <property type="entry name" value="RNaseH_sf"/>
</dbReference>
<dbReference type="Gene3D" id="1.10.287.690">
    <property type="entry name" value="Helix hairpin bin"/>
    <property type="match status" value="1"/>
</dbReference>
<dbReference type="InterPro" id="IPR006141">
    <property type="entry name" value="Intein_N"/>
</dbReference>
<dbReference type="Gene3D" id="2.170.16.10">
    <property type="entry name" value="Hedgehog/Intein (Hint) domain"/>
    <property type="match status" value="1"/>
</dbReference>
<dbReference type="Gene3D" id="1.10.287.1390">
    <property type="match status" value="2"/>
</dbReference>
<name>A0AAF0IBG6_ODILC</name>
<dbReference type="CDD" id="cd00081">
    <property type="entry name" value="Hint"/>
    <property type="match status" value="1"/>
</dbReference>
<dbReference type="Gene3D" id="3.30.420.10">
    <property type="entry name" value="Ribonuclease H-like superfamily/Ribonuclease H"/>
    <property type="match status" value="1"/>
</dbReference>
<comment type="catalytic activity">
    <reaction evidence="10 11">
        <text>DNA(n) + a 2'-deoxyribonucleoside 5'-triphosphate = DNA(n+1) + diphosphate</text>
        <dbReference type="Rhea" id="RHEA:22508"/>
        <dbReference type="Rhea" id="RHEA-COMP:17339"/>
        <dbReference type="Rhea" id="RHEA-COMP:17340"/>
        <dbReference type="ChEBI" id="CHEBI:33019"/>
        <dbReference type="ChEBI" id="CHEBI:61560"/>
        <dbReference type="ChEBI" id="CHEBI:173112"/>
        <dbReference type="EC" id="2.7.7.7"/>
    </reaction>
</comment>
<dbReference type="InterPro" id="IPR006133">
    <property type="entry name" value="DNA-dir_DNA_pol_B_exonuc"/>
</dbReference>
<evidence type="ECO:0000256" key="9">
    <source>
        <dbReference type="ARBA" id="ARBA00023125"/>
    </source>
</evidence>
<dbReference type="InterPro" id="IPR036844">
    <property type="entry name" value="Hint_dom_sf"/>
</dbReference>
<dbReference type="InterPro" id="IPR043502">
    <property type="entry name" value="DNA/RNA_pol_sf"/>
</dbReference>
<reference evidence="13" key="1">
    <citation type="journal article" date="2017" name="Nature">
        <title>Asgard archaea illuminate the origin of eukaryotic cellular complexity.</title>
        <authorList>
            <person name="Zaremba-Niedzwiedzka K."/>
            <person name="Caceres E.F."/>
            <person name="Saw J.H."/>
            <person name="Backstrom D."/>
            <person name="Juzokaite L."/>
            <person name="Vancaester E."/>
            <person name="Seitz K.W."/>
            <person name="Anantharaman K."/>
            <person name="Starnawski P."/>
            <person name="Kjeldsen K.U."/>
            <person name="Scott M.B."/>
            <person name="Nunoura T."/>
            <person name="Banfield J.F."/>
            <person name="Schramm A."/>
            <person name="Baker B.J."/>
            <person name="Spang A."/>
            <person name="Ettema T.J.G."/>
        </authorList>
    </citation>
    <scope>NUCLEOTIDE SEQUENCE</scope>
    <source>
        <strain evidence="13">LCB_4</strain>
    </source>
</reference>
<keyword evidence="5 11" id="KW-0548">Nucleotidyltransferase</keyword>
<evidence type="ECO:0000256" key="2">
    <source>
        <dbReference type="ARBA" id="ARBA00012417"/>
    </source>
</evidence>
<evidence type="ECO:0000256" key="8">
    <source>
        <dbReference type="ARBA" id="ARBA00023000"/>
    </source>
</evidence>
<dbReference type="Proteomes" id="UP000186851">
    <property type="component" value="Chromosome"/>
</dbReference>
<dbReference type="GO" id="GO:0000166">
    <property type="term" value="F:nucleotide binding"/>
    <property type="evidence" value="ECO:0007669"/>
    <property type="project" value="InterPro"/>
</dbReference>
<evidence type="ECO:0000256" key="3">
    <source>
        <dbReference type="ARBA" id="ARBA00015749"/>
    </source>
</evidence>
<proteinExistence type="inferred from homology"/>
<dbReference type="GO" id="GO:0004519">
    <property type="term" value="F:endonuclease activity"/>
    <property type="evidence" value="ECO:0007669"/>
    <property type="project" value="InterPro"/>
</dbReference>
<dbReference type="SUPFAM" id="SSF53098">
    <property type="entry name" value="Ribonuclease H-like"/>
    <property type="match status" value="1"/>
</dbReference>
<dbReference type="SUPFAM" id="SSF56672">
    <property type="entry name" value="DNA/RNA polymerases"/>
    <property type="match status" value="1"/>
</dbReference>
<dbReference type="SUPFAM" id="SSF51294">
    <property type="entry name" value="Hedgehog/intein (Hint) domain"/>
    <property type="match status" value="1"/>
</dbReference>
<dbReference type="PANTHER" id="PTHR10322">
    <property type="entry name" value="DNA POLYMERASE CATALYTIC SUBUNIT"/>
    <property type="match status" value="1"/>
</dbReference>
<evidence type="ECO:0000256" key="6">
    <source>
        <dbReference type="ARBA" id="ARBA00022813"/>
    </source>
</evidence>
<dbReference type="InterPro" id="IPR003587">
    <property type="entry name" value="Hint_dom_N"/>
</dbReference>
<dbReference type="InterPro" id="IPR003586">
    <property type="entry name" value="Hint_dom_C"/>
</dbReference>
<reference evidence="13" key="2">
    <citation type="journal article" date="2022" name="Nat. Microbiol.">
        <title>A closed Candidatus Odinarchaeum chromosome exposes Asgard archaeal viruses.</title>
        <authorList>
            <person name="Tamarit D."/>
            <person name="Caceres E.F."/>
            <person name="Krupovic M."/>
            <person name="Nijland R."/>
            <person name="Eme L."/>
            <person name="Robinson N.P."/>
            <person name="Ettema T.J.G."/>
        </authorList>
    </citation>
    <scope>NUCLEOTIDE SEQUENCE</scope>
    <source>
        <strain evidence="13">LCB_4</strain>
    </source>
</reference>